<gene>
    <name evidence="3" type="ordered locus">SEQ_1449</name>
</gene>
<dbReference type="HOGENOM" id="CLU_012494_13_4_9"/>
<accession>C0MBD2</accession>
<protein>
    <submittedName>
        <fullName evidence="3">Putative membrane protein</fullName>
    </submittedName>
</protein>
<dbReference type="PANTHER" id="PTHR48081">
    <property type="entry name" value="AB HYDROLASE SUPERFAMILY PROTEIN C4A8.06C"/>
    <property type="match status" value="1"/>
</dbReference>
<sequence precursor="true">MLMSIIVILLILAIAVLVIEYGQKRSFSSWLLEKMFDYRKYKLSKKADDYEGIETQRRRRIPYHLDNPEAVLGIPTTEYTIDGMQVFVINDQDSQDQPVIYYLYGSVYLRRPETFHFKTIKHLIHLTNAKLVFPNFEKAPYVTYKEIYPKLAKTYQELCLANGAAKVSIIGDSSGGGMALALAQYLRDTQTAPQPKQLILLSPWLDVSFANQDYKHFEAVEAYLDARRLRDIGELWAGSPEEMRSPYVSPLYGDYHDLPKIVTFVGTKEIFYPDIMTLHERLMEQGHLNQLVIAEQMIHAYAIFPIREARQARKQIAELILKKE</sequence>
<dbReference type="Proteomes" id="UP000001365">
    <property type="component" value="Chromosome"/>
</dbReference>
<keyword evidence="1" id="KW-0378">Hydrolase</keyword>
<proteinExistence type="predicted"/>
<dbReference type="GO" id="GO:0016787">
    <property type="term" value="F:hydrolase activity"/>
    <property type="evidence" value="ECO:0007669"/>
    <property type="project" value="UniProtKB-KW"/>
</dbReference>
<dbReference type="Pfam" id="PF07859">
    <property type="entry name" value="Abhydrolase_3"/>
    <property type="match status" value="1"/>
</dbReference>
<dbReference type="PANTHER" id="PTHR48081:SF8">
    <property type="entry name" value="ALPHA_BETA HYDROLASE FOLD-3 DOMAIN-CONTAINING PROTEIN-RELATED"/>
    <property type="match status" value="1"/>
</dbReference>
<evidence type="ECO:0000313" key="4">
    <source>
        <dbReference type="Proteomes" id="UP000001365"/>
    </source>
</evidence>
<evidence type="ECO:0000313" key="3">
    <source>
        <dbReference type="EMBL" id="CAW94335.1"/>
    </source>
</evidence>
<dbReference type="InterPro" id="IPR050300">
    <property type="entry name" value="GDXG_lipolytic_enzyme"/>
</dbReference>
<dbReference type="InterPro" id="IPR029058">
    <property type="entry name" value="AB_hydrolase_fold"/>
</dbReference>
<dbReference type="EMBL" id="FM204883">
    <property type="protein sequence ID" value="CAW94335.1"/>
    <property type="molecule type" value="Genomic_DNA"/>
</dbReference>
<name>C0MBD2_STRE4</name>
<dbReference type="KEGG" id="seu:SEQ_1449"/>
<organism evidence="3 4">
    <name type="scientific">Streptococcus equi subsp. equi (strain 4047)</name>
    <dbReference type="NCBI Taxonomy" id="553482"/>
    <lineage>
        <taxon>Bacteria</taxon>
        <taxon>Bacillati</taxon>
        <taxon>Bacillota</taxon>
        <taxon>Bacilli</taxon>
        <taxon>Lactobacillales</taxon>
        <taxon>Streptococcaceae</taxon>
        <taxon>Streptococcus</taxon>
    </lineage>
</organism>
<dbReference type="InterPro" id="IPR013094">
    <property type="entry name" value="AB_hydrolase_3"/>
</dbReference>
<reference evidence="3 4" key="1">
    <citation type="journal article" date="2009" name="PLoS Pathog.">
        <title>Genomic evidence for the evolution of Streptococcus equi: host restriction, increased virulence, and genetic exchange with human pathogens.</title>
        <authorList>
            <person name="Holden M.T.G."/>
            <person name="Heather Z."/>
            <person name="Paillot R."/>
            <person name="Steward K.F."/>
            <person name="Webb K."/>
            <person name="Ainslie F."/>
            <person name="Jourdan T."/>
            <person name="Bason N.C."/>
            <person name="Holroyd N.E."/>
            <person name="Mungall K."/>
            <person name="Quail M.A."/>
            <person name="Sanders M."/>
            <person name="Simmonds M."/>
            <person name="Willey D."/>
            <person name="Brooks K."/>
            <person name="Aanensen D.M."/>
            <person name="Spratt B.G."/>
            <person name="Jolley K.A."/>
            <person name="Maiden M.C.J."/>
            <person name="Kehoe M."/>
            <person name="Chanter N."/>
            <person name="Bentley S.D."/>
            <person name="Robinson C."/>
            <person name="Maskell D.J."/>
            <person name="Parkhill J."/>
            <person name="Waller A.S."/>
        </authorList>
    </citation>
    <scope>NUCLEOTIDE SEQUENCE [LARGE SCALE GENOMIC DNA]</scope>
    <source>
        <strain evidence="3 4">4047</strain>
    </source>
</reference>
<dbReference type="OrthoDB" id="9815425at2"/>
<evidence type="ECO:0000259" key="2">
    <source>
        <dbReference type="Pfam" id="PF07859"/>
    </source>
</evidence>
<dbReference type="SUPFAM" id="SSF53474">
    <property type="entry name" value="alpha/beta-Hydrolases"/>
    <property type="match status" value="1"/>
</dbReference>
<dbReference type="Gene3D" id="3.40.50.1820">
    <property type="entry name" value="alpha/beta hydrolase"/>
    <property type="match status" value="1"/>
</dbReference>
<feature type="domain" description="Alpha/beta hydrolase fold-3" evidence="2">
    <location>
        <begin position="101"/>
        <end position="302"/>
    </location>
</feature>
<dbReference type="AlphaFoldDB" id="C0MBD2"/>
<evidence type="ECO:0000256" key="1">
    <source>
        <dbReference type="ARBA" id="ARBA00022801"/>
    </source>
</evidence>